<dbReference type="EMBL" id="NPCC01000027">
    <property type="protein sequence ID" value="PAE87866.1"/>
    <property type="molecule type" value="Genomic_DNA"/>
</dbReference>
<comment type="similarity">
    <text evidence="1">Belongs to the short-chain dehydrogenases/reductases (SDR) family.</text>
</comment>
<evidence type="ECO:0000256" key="2">
    <source>
        <dbReference type="ARBA" id="ARBA00023002"/>
    </source>
</evidence>
<sequence length="250" mass="26603">MFDLTGKKAVVTGGARGLGNGIATALGNAGAEVVLIDISNQLDHIVQELKPRFKVHSVYGDLSTFAGREEAFQKAISLLNGKVDILVNSAGIHDRRACFDLPVTDFNKVMEINHTAVYHACQFFGKTMVEQGSGKMINLASMLTFFGGFNATAYAASKGAVGQLTKSLSNEWAGYGVQVNAIAPGYMATEMNKDLLEETNERLPQINARIPARRWGTPEDVGGAAVFLASDAANYVSGVILPVDGGYAAR</sequence>
<accession>A0A268NWK3</accession>
<evidence type="ECO:0000313" key="4">
    <source>
        <dbReference type="Proteomes" id="UP000216207"/>
    </source>
</evidence>
<reference evidence="3 4" key="1">
    <citation type="submission" date="2017-07" db="EMBL/GenBank/DDBJ databases">
        <title>Isolation and whole genome analysis of endospore-forming bacteria from heroin.</title>
        <authorList>
            <person name="Kalinowski J."/>
            <person name="Ahrens B."/>
            <person name="Al-Dilaimi A."/>
            <person name="Winkler A."/>
            <person name="Wibberg D."/>
            <person name="Schleenbecker U."/>
            <person name="Ruckert C."/>
            <person name="Wolfel R."/>
            <person name="Grass G."/>
        </authorList>
    </citation>
    <scope>NUCLEOTIDE SEQUENCE [LARGE SCALE GENOMIC DNA]</scope>
    <source>
        <strain evidence="3 4">7539</strain>
    </source>
</reference>
<comment type="caution">
    <text evidence="3">The sequence shown here is derived from an EMBL/GenBank/DDBJ whole genome shotgun (WGS) entry which is preliminary data.</text>
</comment>
<dbReference type="Pfam" id="PF13561">
    <property type="entry name" value="adh_short_C2"/>
    <property type="match status" value="1"/>
</dbReference>
<dbReference type="GO" id="GO:0008206">
    <property type="term" value="P:bile acid metabolic process"/>
    <property type="evidence" value="ECO:0007669"/>
    <property type="project" value="UniProtKB-ARBA"/>
</dbReference>
<dbReference type="PANTHER" id="PTHR42760">
    <property type="entry name" value="SHORT-CHAIN DEHYDROGENASES/REDUCTASES FAMILY MEMBER"/>
    <property type="match status" value="1"/>
</dbReference>
<dbReference type="PANTHER" id="PTHR42760:SF5">
    <property type="entry name" value="2-DEHYDRO-3-DEOXY-D-GLUCONATE 5-DEHYDROGENASE"/>
    <property type="match status" value="1"/>
</dbReference>
<protein>
    <submittedName>
        <fullName evidence="3">2-deoxy-D-gluconate 3-dehydrogenase</fullName>
    </submittedName>
</protein>
<proteinExistence type="inferred from homology"/>
<dbReference type="RefSeq" id="WP_035204829.1">
    <property type="nucleotide sequence ID" value="NZ_BOQQ01000009.1"/>
</dbReference>
<dbReference type="FunFam" id="3.40.50.720:FF:000084">
    <property type="entry name" value="Short-chain dehydrogenase reductase"/>
    <property type="match status" value="1"/>
</dbReference>
<evidence type="ECO:0000313" key="3">
    <source>
        <dbReference type="EMBL" id="PAE87866.1"/>
    </source>
</evidence>
<dbReference type="PROSITE" id="PS00061">
    <property type="entry name" value="ADH_SHORT"/>
    <property type="match status" value="1"/>
</dbReference>
<dbReference type="PRINTS" id="PR00080">
    <property type="entry name" value="SDRFAMILY"/>
</dbReference>
<dbReference type="AlphaFoldDB" id="A0A268NWK3"/>
<dbReference type="Proteomes" id="UP000216207">
    <property type="component" value="Unassembled WGS sequence"/>
</dbReference>
<evidence type="ECO:0000256" key="1">
    <source>
        <dbReference type="ARBA" id="ARBA00006484"/>
    </source>
</evidence>
<dbReference type="Gene3D" id="3.40.50.720">
    <property type="entry name" value="NAD(P)-binding Rossmann-like Domain"/>
    <property type="match status" value="1"/>
</dbReference>
<keyword evidence="2" id="KW-0560">Oxidoreductase</keyword>
<dbReference type="InterPro" id="IPR036291">
    <property type="entry name" value="NAD(P)-bd_dom_sf"/>
</dbReference>
<gene>
    <name evidence="3" type="ORF">CHH72_16255</name>
</gene>
<organism evidence="3 4">
    <name type="scientific">Shouchella clausii</name>
    <name type="common">Alkalihalobacillus clausii</name>
    <dbReference type="NCBI Taxonomy" id="79880"/>
    <lineage>
        <taxon>Bacteria</taxon>
        <taxon>Bacillati</taxon>
        <taxon>Bacillota</taxon>
        <taxon>Bacilli</taxon>
        <taxon>Bacillales</taxon>
        <taxon>Bacillaceae</taxon>
        <taxon>Shouchella</taxon>
    </lineage>
</organism>
<dbReference type="InterPro" id="IPR020904">
    <property type="entry name" value="Sc_DH/Rdtase_CS"/>
</dbReference>
<name>A0A268NWK3_SHOCL</name>
<dbReference type="SUPFAM" id="SSF51735">
    <property type="entry name" value="NAD(P)-binding Rossmann-fold domains"/>
    <property type="match status" value="1"/>
</dbReference>
<dbReference type="InterPro" id="IPR002347">
    <property type="entry name" value="SDR_fam"/>
</dbReference>
<dbReference type="GO" id="GO:0016616">
    <property type="term" value="F:oxidoreductase activity, acting on the CH-OH group of donors, NAD or NADP as acceptor"/>
    <property type="evidence" value="ECO:0007669"/>
    <property type="project" value="TreeGrafter"/>
</dbReference>
<dbReference type="PRINTS" id="PR00081">
    <property type="entry name" value="GDHRDH"/>
</dbReference>